<gene>
    <name evidence="9" type="ORF">GNLVRS02_ARAD1C10164g</name>
</gene>
<dbReference type="EMBL" id="HG937693">
    <property type="protein sequence ID" value="CDP34341.1"/>
    <property type="molecule type" value="Genomic_DNA"/>
</dbReference>
<evidence type="ECO:0000256" key="2">
    <source>
        <dbReference type="ARBA" id="ARBA00022475"/>
    </source>
</evidence>
<keyword evidence="5 7" id="KW-0472">Membrane</keyword>
<feature type="domain" description="DUF202" evidence="8">
    <location>
        <begin position="150"/>
        <end position="227"/>
    </location>
</feature>
<dbReference type="AlphaFoldDB" id="A0A060T593"/>
<reference evidence="9" key="2">
    <citation type="submission" date="2014-06" db="EMBL/GenBank/DDBJ databases">
        <title>The complete genome of Blastobotrys (Arxula) adeninivorans LS3 - a yeast of biotechnological interest.</title>
        <authorList>
            <person name="Kunze G."/>
            <person name="Gaillardin C."/>
            <person name="Czernicka M."/>
            <person name="Durrens P."/>
            <person name="Martin T."/>
            <person name="Boer E."/>
            <person name="Gabaldon T."/>
            <person name="Cruz J."/>
            <person name="Talla E."/>
            <person name="Marck C."/>
            <person name="Goffeau A."/>
            <person name="Barbe V."/>
            <person name="Baret P."/>
            <person name="Baronian K."/>
            <person name="Beier S."/>
            <person name="Bleykasten C."/>
            <person name="Bode R."/>
            <person name="Casaregola S."/>
            <person name="Despons L."/>
            <person name="Fairhead C."/>
            <person name="Giersberg M."/>
            <person name="Gierski P."/>
            <person name="Hahnel U."/>
            <person name="Hartmann A."/>
            <person name="Jankowska D."/>
            <person name="Jubin C."/>
            <person name="Jung P."/>
            <person name="Lafontaine I."/>
            <person name="Leh-Louis V."/>
            <person name="Lemaire M."/>
            <person name="Marcet-Houben M."/>
            <person name="Mascher M."/>
            <person name="Morel G."/>
            <person name="Richard G.-F."/>
            <person name="Riechen J."/>
            <person name="Sacerdot C."/>
            <person name="Sarkar A."/>
            <person name="Savel G."/>
            <person name="Schacherer J."/>
            <person name="Sherman D."/>
            <person name="Straub M.-L."/>
            <person name="Stein N."/>
            <person name="Thierry A."/>
            <person name="Trautwein-Schult A."/>
            <person name="Westhof E."/>
            <person name="Worch S."/>
            <person name="Dujon B."/>
            <person name="Souciet J.-L."/>
            <person name="Wincker P."/>
            <person name="Scholz U."/>
            <person name="Neuveglise N."/>
        </authorList>
    </citation>
    <scope>NUCLEOTIDE SEQUENCE</scope>
    <source>
        <strain evidence="9">LS3</strain>
    </source>
</reference>
<evidence type="ECO:0000256" key="7">
    <source>
        <dbReference type="SAM" id="Phobius"/>
    </source>
</evidence>
<accession>A0A060T593</accession>
<dbReference type="PhylomeDB" id="A0A060T593"/>
<evidence type="ECO:0000256" key="4">
    <source>
        <dbReference type="ARBA" id="ARBA00022989"/>
    </source>
</evidence>
<dbReference type="InterPro" id="IPR052053">
    <property type="entry name" value="IM_YidH-like"/>
</dbReference>
<proteinExistence type="predicted"/>
<feature type="transmembrane region" description="Helical" evidence="7">
    <location>
        <begin position="202"/>
        <end position="220"/>
    </location>
</feature>
<dbReference type="GO" id="GO:0005886">
    <property type="term" value="C:plasma membrane"/>
    <property type="evidence" value="ECO:0007669"/>
    <property type="project" value="UniProtKB-SubCell"/>
</dbReference>
<feature type="transmembrane region" description="Helical" evidence="7">
    <location>
        <begin position="241"/>
        <end position="263"/>
    </location>
</feature>
<sequence>MYRERWINCIWHLGMDQERNIGMDQERHAGSVHVDGTEEGGTESGLFEHGDDMVTQQQGDEEQDRGHGMGESGEDEYHYVPQPYVRTRSISGASADSVTSDSTTGSGSGYATSSSRPAQSLDLDGVSPTRFFLAWPWKDIIYNNNTSEARDLDAAERNFQSLMRTALYLGLVGAVVLCNYRLPSTGPNEDKDSMSLDTKVAIPFGIIFIALSIIGLLSCFHNYIGTVTSYAKQRAEVHTHWLTWLHLAGASMVIFAATIVFLVTAE</sequence>
<comment type="subcellular location">
    <subcellularLocation>
        <location evidence="1">Cell membrane</location>
        <topology evidence="1">Multi-pass membrane protein</topology>
    </subcellularLocation>
</comment>
<evidence type="ECO:0000256" key="1">
    <source>
        <dbReference type="ARBA" id="ARBA00004651"/>
    </source>
</evidence>
<dbReference type="PANTHER" id="PTHR34187:SF2">
    <property type="entry name" value="DUF202 DOMAIN-CONTAINING PROTEIN"/>
    <property type="match status" value="1"/>
</dbReference>
<keyword evidence="2" id="KW-1003">Cell membrane</keyword>
<name>A0A060T593_BLAAD</name>
<reference evidence="9" key="1">
    <citation type="submission" date="2014-02" db="EMBL/GenBank/DDBJ databases">
        <authorList>
            <person name="Genoscope - CEA"/>
        </authorList>
    </citation>
    <scope>NUCLEOTIDE SEQUENCE</scope>
    <source>
        <strain evidence="9">LS3</strain>
    </source>
</reference>
<evidence type="ECO:0000256" key="5">
    <source>
        <dbReference type="ARBA" id="ARBA00023136"/>
    </source>
</evidence>
<protein>
    <submittedName>
        <fullName evidence="9">ARAD1C10164p</fullName>
    </submittedName>
</protein>
<evidence type="ECO:0000259" key="8">
    <source>
        <dbReference type="Pfam" id="PF02656"/>
    </source>
</evidence>
<dbReference type="InterPro" id="IPR003807">
    <property type="entry name" value="DUF202"/>
</dbReference>
<feature type="region of interest" description="Disordered" evidence="6">
    <location>
        <begin position="55"/>
        <end position="76"/>
    </location>
</feature>
<feature type="region of interest" description="Disordered" evidence="6">
    <location>
        <begin position="90"/>
        <end position="121"/>
    </location>
</feature>
<feature type="transmembrane region" description="Helical" evidence="7">
    <location>
        <begin position="165"/>
        <end position="182"/>
    </location>
</feature>
<feature type="compositionally biased region" description="Low complexity" evidence="6">
    <location>
        <begin position="91"/>
        <end position="115"/>
    </location>
</feature>
<dbReference type="Pfam" id="PF02656">
    <property type="entry name" value="DUF202"/>
    <property type="match status" value="1"/>
</dbReference>
<keyword evidence="3 7" id="KW-0812">Transmembrane</keyword>
<evidence type="ECO:0000256" key="3">
    <source>
        <dbReference type="ARBA" id="ARBA00022692"/>
    </source>
</evidence>
<evidence type="ECO:0000313" key="9">
    <source>
        <dbReference type="EMBL" id="CDP34341.1"/>
    </source>
</evidence>
<dbReference type="PANTHER" id="PTHR34187">
    <property type="entry name" value="FGR18P"/>
    <property type="match status" value="1"/>
</dbReference>
<keyword evidence="4 7" id="KW-1133">Transmembrane helix</keyword>
<evidence type="ECO:0000256" key="6">
    <source>
        <dbReference type="SAM" id="MobiDB-lite"/>
    </source>
</evidence>
<organism evidence="9">
    <name type="scientific">Blastobotrys adeninivorans</name>
    <name type="common">Yeast</name>
    <name type="synonym">Arxula adeninivorans</name>
    <dbReference type="NCBI Taxonomy" id="409370"/>
    <lineage>
        <taxon>Eukaryota</taxon>
        <taxon>Fungi</taxon>
        <taxon>Dikarya</taxon>
        <taxon>Ascomycota</taxon>
        <taxon>Saccharomycotina</taxon>
        <taxon>Dipodascomycetes</taxon>
        <taxon>Dipodascales</taxon>
        <taxon>Trichomonascaceae</taxon>
        <taxon>Blastobotrys</taxon>
    </lineage>
</organism>